<evidence type="ECO:0000259" key="5">
    <source>
        <dbReference type="PROSITE" id="PS50977"/>
    </source>
</evidence>
<name>H7EKM1_9SPIR</name>
<evidence type="ECO:0000256" key="4">
    <source>
        <dbReference type="PROSITE-ProRule" id="PRU00335"/>
    </source>
</evidence>
<dbReference type="AlphaFoldDB" id="H7EKM1"/>
<evidence type="ECO:0000256" key="3">
    <source>
        <dbReference type="ARBA" id="ARBA00023163"/>
    </source>
</evidence>
<dbReference type="PROSITE" id="PS50977">
    <property type="entry name" value="HTH_TETR_2"/>
    <property type="match status" value="1"/>
</dbReference>
<dbReference type="Proteomes" id="UP000003571">
    <property type="component" value="Unassembled WGS sequence"/>
</dbReference>
<dbReference type="InterPro" id="IPR001647">
    <property type="entry name" value="HTH_TetR"/>
</dbReference>
<sequence>MPMQAAERRKIEMENLRNERMRHIVECAFGLFAEKGIESISMNEIAVQAEIGVASLYRYFQTKEDLAIEAAIYAWGVEERVFSGVFSTEEYGSLSGLEQIRSLLEVFQDAVVTQRSFFSFIYYFDSFITKGDVGAEKLRRYDETVNVTNQLVINAFSKGRKDGSIHLGKSGSAFPEASDLEICFTMMHSLFCVAQKIAISGEMLQMDRAFEGRRQIEILINMMLSALG</sequence>
<dbReference type="eggNOG" id="COG1309">
    <property type="taxonomic scope" value="Bacteria"/>
</dbReference>
<keyword evidence="1" id="KW-0805">Transcription regulation</keyword>
<dbReference type="InterPro" id="IPR023772">
    <property type="entry name" value="DNA-bd_HTH_TetR-type_CS"/>
</dbReference>
<accession>H7EKM1</accession>
<organism evidence="6 7">
    <name type="scientific">Treponema saccharophilum DSM 2985</name>
    <dbReference type="NCBI Taxonomy" id="907348"/>
    <lineage>
        <taxon>Bacteria</taxon>
        <taxon>Pseudomonadati</taxon>
        <taxon>Spirochaetota</taxon>
        <taxon>Spirochaetia</taxon>
        <taxon>Spirochaetales</taxon>
        <taxon>Treponemataceae</taxon>
        <taxon>Treponema</taxon>
    </lineage>
</organism>
<feature type="domain" description="HTH tetR-type" evidence="5">
    <location>
        <begin position="18"/>
        <end position="78"/>
    </location>
</feature>
<protein>
    <submittedName>
        <fullName evidence="6">Regulatory protein TetR</fullName>
    </submittedName>
</protein>
<reference evidence="6 7" key="1">
    <citation type="submission" date="2011-09" db="EMBL/GenBank/DDBJ databases">
        <title>The draft genome of Treponema saccharophilum DSM 2985.</title>
        <authorList>
            <consortium name="US DOE Joint Genome Institute (JGI-PGF)"/>
            <person name="Lucas S."/>
            <person name="Copeland A."/>
            <person name="Lapidus A."/>
            <person name="Glavina del Rio T."/>
            <person name="Dalin E."/>
            <person name="Tice H."/>
            <person name="Bruce D."/>
            <person name="Goodwin L."/>
            <person name="Pitluck S."/>
            <person name="Peters L."/>
            <person name="Kyrpides N."/>
            <person name="Mavromatis K."/>
            <person name="Ivanova N."/>
            <person name="Markowitz V."/>
            <person name="Cheng J.-F."/>
            <person name="Hugenholtz P."/>
            <person name="Woyke T."/>
            <person name="Wu D."/>
            <person name="Gronow S."/>
            <person name="Wellnitz S."/>
            <person name="Brambilla E."/>
            <person name="Klenk H.-P."/>
            <person name="Eisen J.A."/>
        </authorList>
    </citation>
    <scope>NUCLEOTIDE SEQUENCE [LARGE SCALE GENOMIC DNA]</scope>
    <source>
        <strain evidence="6 7">DSM 2985</strain>
    </source>
</reference>
<dbReference type="PANTHER" id="PTHR30055">
    <property type="entry name" value="HTH-TYPE TRANSCRIPTIONAL REGULATOR RUTR"/>
    <property type="match status" value="1"/>
</dbReference>
<dbReference type="PANTHER" id="PTHR30055:SF234">
    <property type="entry name" value="HTH-TYPE TRANSCRIPTIONAL REGULATOR BETI"/>
    <property type="match status" value="1"/>
</dbReference>
<dbReference type="PROSITE" id="PS01081">
    <property type="entry name" value="HTH_TETR_1"/>
    <property type="match status" value="1"/>
</dbReference>
<dbReference type="SUPFAM" id="SSF46689">
    <property type="entry name" value="Homeodomain-like"/>
    <property type="match status" value="1"/>
</dbReference>
<dbReference type="GO" id="GO:0000976">
    <property type="term" value="F:transcription cis-regulatory region binding"/>
    <property type="evidence" value="ECO:0007669"/>
    <property type="project" value="TreeGrafter"/>
</dbReference>
<proteinExistence type="predicted"/>
<comment type="caution">
    <text evidence="6">The sequence shown here is derived from an EMBL/GenBank/DDBJ whole genome shotgun (WGS) entry which is preliminary data.</text>
</comment>
<dbReference type="Pfam" id="PF00440">
    <property type="entry name" value="TetR_N"/>
    <property type="match status" value="1"/>
</dbReference>
<dbReference type="InterPro" id="IPR050109">
    <property type="entry name" value="HTH-type_TetR-like_transc_reg"/>
</dbReference>
<dbReference type="STRING" id="907348.TresaDRAFT_1678"/>
<dbReference type="GO" id="GO:0003700">
    <property type="term" value="F:DNA-binding transcription factor activity"/>
    <property type="evidence" value="ECO:0007669"/>
    <property type="project" value="TreeGrafter"/>
</dbReference>
<evidence type="ECO:0000313" key="7">
    <source>
        <dbReference type="Proteomes" id="UP000003571"/>
    </source>
</evidence>
<dbReference type="PATRIC" id="fig|907348.3.peg.1444"/>
<dbReference type="OrthoDB" id="494991at2"/>
<dbReference type="PRINTS" id="PR00455">
    <property type="entry name" value="HTHTETR"/>
</dbReference>
<gene>
    <name evidence="6" type="ORF">TresaDRAFT_1678</name>
</gene>
<evidence type="ECO:0000256" key="2">
    <source>
        <dbReference type="ARBA" id="ARBA00023125"/>
    </source>
</evidence>
<dbReference type="RefSeq" id="WP_002704190.1">
    <property type="nucleotide sequence ID" value="NZ_AGRW01000045.1"/>
</dbReference>
<keyword evidence="3" id="KW-0804">Transcription</keyword>
<keyword evidence="7" id="KW-1185">Reference proteome</keyword>
<evidence type="ECO:0000313" key="6">
    <source>
        <dbReference type="EMBL" id="EIC01926.1"/>
    </source>
</evidence>
<dbReference type="EMBL" id="AGRW01000045">
    <property type="protein sequence ID" value="EIC01926.1"/>
    <property type="molecule type" value="Genomic_DNA"/>
</dbReference>
<keyword evidence="2 4" id="KW-0238">DNA-binding</keyword>
<dbReference type="InterPro" id="IPR009057">
    <property type="entry name" value="Homeodomain-like_sf"/>
</dbReference>
<dbReference type="Gene3D" id="1.10.357.10">
    <property type="entry name" value="Tetracycline Repressor, domain 2"/>
    <property type="match status" value="1"/>
</dbReference>
<feature type="DNA-binding region" description="H-T-H motif" evidence="4">
    <location>
        <begin position="41"/>
        <end position="60"/>
    </location>
</feature>
<evidence type="ECO:0000256" key="1">
    <source>
        <dbReference type="ARBA" id="ARBA00023015"/>
    </source>
</evidence>